<name>A0ABN2P256_9ACTN</name>
<keyword evidence="4" id="KW-1185">Reference proteome</keyword>
<keyword evidence="2" id="KW-0472">Membrane</keyword>
<evidence type="ECO:0000313" key="3">
    <source>
        <dbReference type="EMBL" id="GAA1910344.1"/>
    </source>
</evidence>
<evidence type="ECO:0000256" key="1">
    <source>
        <dbReference type="SAM" id="MobiDB-lite"/>
    </source>
</evidence>
<accession>A0ABN2P256</accession>
<feature type="region of interest" description="Disordered" evidence="1">
    <location>
        <begin position="108"/>
        <end position="156"/>
    </location>
</feature>
<dbReference type="RefSeq" id="WP_344004508.1">
    <property type="nucleotide sequence ID" value="NZ_BAAAMY010000002.1"/>
</dbReference>
<feature type="compositionally biased region" description="Low complexity" evidence="1">
    <location>
        <begin position="109"/>
        <end position="139"/>
    </location>
</feature>
<protein>
    <recommendedName>
        <fullName evidence="5">Zinc ribbon domain-containing protein</fullName>
    </recommendedName>
</protein>
<evidence type="ECO:0000313" key="4">
    <source>
        <dbReference type="Proteomes" id="UP001501612"/>
    </source>
</evidence>
<feature type="compositionally biased region" description="Pro residues" evidence="1">
    <location>
        <begin position="48"/>
        <end position="57"/>
    </location>
</feature>
<comment type="caution">
    <text evidence="3">The sequence shown here is derived from an EMBL/GenBank/DDBJ whole genome shotgun (WGS) entry which is preliminary data.</text>
</comment>
<keyword evidence="2" id="KW-1133">Transmembrane helix</keyword>
<keyword evidence="2" id="KW-0812">Transmembrane</keyword>
<feature type="region of interest" description="Disordered" evidence="1">
    <location>
        <begin position="25"/>
        <end position="79"/>
    </location>
</feature>
<feature type="transmembrane region" description="Helical" evidence="2">
    <location>
        <begin position="84"/>
        <end position="107"/>
    </location>
</feature>
<dbReference type="EMBL" id="BAAAMY010000002">
    <property type="protein sequence ID" value="GAA1910344.1"/>
    <property type="molecule type" value="Genomic_DNA"/>
</dbReference>
<reference evidence="3 4" key="1">
    <citation type="journal article" date="2019" name="Int. J. Syst. Evol. Microbiol.">
        <title>The Global Catalogue of Microorganisms (GCM) 10K type strain sequencing project: providing services to taxonomists for standard genome sequencing and annotation.</title>
        <authorList>
            <consortium name="The Broad Institute Genomics Platform"/>
            <consortium name="The Broad Institute Genome Sequencing Center for Infectious Disease"/>
            <person name="Wu L."/>
            <person name="Ma J."/>
        </authorList>
    </citation>
    <scope>NUCLEOTIDE SEQUENCE [LARGE SCALE GENOMIC DNA]</scope>
    <source>
        <strain evidence="3 4">JCM 14046</strain>
    </source>
</reference>
<dbReference type="Proteomes" id="UP001501612">
    <property type="component" value="Unassembled WGS sequence"/>
</dbReference>
<evidence type="ECO:0000256" key="2">
    <source>
        <dbReference type="SAM" id="Phobius"/>
    </source>
</evidence>
<organism evidence="3 4">
    <name type="scientific">Nocardioides lentus</name>
    <dbReference type="NCBI Taxonomy" id="338077"/>
    <lineage>
        <taxon>Bacteria</taxon>
        <taxon>Bacillati</taxon>
        <taxon>Actinomycetota</taxon>
        <taxon>Actinomycetes</taxon>
        <taxon>Propionibacteriales</taxon>
        <taxon>Nocardioidaceae</taxon>
        <taxon>Nocardioides</taxon>
    </lineage>
</organism>
<sequence length="295" mass="30698">MGTRRFCSQCGAPLPSPWDACRACASGGSPTEDVPTGLASAPSHATPHSPPRTPPYPALHGAAYTPAAGPPAPSRRPSTRRATLLGLAVAAVLVLAVGAGGLAMSLARDSTSTEAGSTATGTGAKDGGAAEPGGEAAAEMTRRSSAGADGPVRCWTGRPAAGADECPEGPDDSPTAFAWVFPAVELDACTSVQQPRRLIRSCEVGDLRIALSRWENVGAARTYYETDMTSPPVPEEGGRLLWRGFSTTEMTYKSAVMYADHPWSMTVYGPTREATDAGHLRYRMRPARTLRAAAD</sequence>
<evidence type="ECO:0008006" key="5">
    <source>
        <dbReference type="Google" id="ProtNLM"/>
    </source>
</evidence>
<proteinExistence type="predicted"/>
<gene>
    <name evidence="3" type="ORF">GCM10009737_09690</name>
</gene>